<dbReference type="Proteomes" id="UP001172684">
    <property type="component" value="Unassembled WGS sequence"/>
</dbReference>
<feature type="compositionally biased region" description="Low complexity" evidence="1">
    <location>
        <begin position="1"/>
        <end position="19"/>
    </location>
</feature>
<dbReference type="InterPro" id="IPR036181">
    <property type="entry name" value="MIT_dom_sf"/>
</dbReference>
<feature type="region of interest" description="Disordered" evidence="1">
    <location>
        <begin position="424"/>
        <end position="445"/>
    </location>
</feature>
<feature type="compositionally biased region" description="Basic and acidic residues" evidence="1">
    <location>
        <begin position="316"/>
        <end position="330"/>
    </location>
</feature>
<feature type="compositionally biased region" description="Polar residues" evidence="1">
    <location>
        <begin position="574"/>
        <end position="585"/>
    </location>
</feature>
<feature type="compositionally biased region" description="Polar residues" evidence="1">
    <location>
        <begin position="508"/>
        <end position="528"/>
    </location>
</feature>
<dbReference type="Pfam" id="PF04212">
    <property type="entry name" value="MIT"/>
    <property type="match status" value="1"/>
</dbReference>
<reference evidence="3" key="1">
    <citation type="submission" date="2022-10" db="EMBL/GenBank/DDBJ databases">
        <title>Culturing micro-colonial fungi from biological soil crusts in the Mojave desert and describing Neophaeococcomyces mojavensis, and introducing the new genera and species Taxawa tesnikishii.</title>
        <authorList>
            <person name="Kurbessoian T."/>
            <person name="Stajich J.E."/>
        </authorList>
    </citation>
    <scope>NUCLEOTIDE SEQUENCE</scope>
    <source>
        <strain evidence="3">TK_1</strain>
    </source>
</reference>
<feature type="compositionally biased region" description="Polar residues" evidence="1">
    <location>
        <begin position="272"/>
        <end position="286"/>
    </location>
</feature>
<feature type="region of interest" description="Disordered" evidence="1">
    <location>
        <begin position="1066"/>
        <end position="1086"/>
    </location>
</feature>
<sequence length="1374" mass="147101">MDPVSMASSSAAANARPPSVHTRRSSRSGSQSSSSGTTVKRAASLGSSNAPYSRPSTAPFAAFHSPEAWTDAAALPAKRTTPTHRRRSSVAEGFSGIKEGIGNLNRWSHSTTSSRSSTRDTTAGSSFSRRMSVSGSTTLSSVHGSSATHSSPSRKSSTDPRHSPIRSPNQRARPPSPLPSAPLTAVPPFSTPPAYLLQSTYDSGSTSTPATAVTSSASDFHTPLSNSNSAPDYFGSRLPKPVSPKRSITYRHTQSRSPHITPPILLSDDPSRPSNSLRTETVSTVVGQEPRLRQRLASNSIRERGDEGGGSGDPSARLRERSTSDSDKNCDGQPTASPPRTRERREKDKKSMLSRALQKANTAVLLDNALNFEGAIEAYEDACRLLQQVMLRSSGEDDRRKLGSIRVTYTNRIQELHILNPSYQSASGKSLPARPMSDESLGSGGLSLPLGSDDDDEPAVIGTAVTTRIINDTSLEREEHTLPPRISQPAGSRDSVLTSAIRDVESTMPITSQSNGRLQVTAPNSRLSQRVPAMRLSALDSPMDKTCMPPPLSPRPPPSPSPESMDDPAEEPSARQNKQVSQQGPSDREPMKDDEPVSWLDTIDESDGSSCASSVHSVSSLDGVIHRKHLRNNSGSTQAEFDAALDAAVEAAYDDGFEPYEEDQPLEMHQSVPSKATTTTDRLANERDSELAREELIKAAKLRDRELRLTESLTHARGSAERAYRDPEADEEERLLDEMTKEYMLEGFDFDLQSKSALPRQSDPSGFSSGSTWNSSMSSNRTTAGTSLSTVAELPASHLSRIAQLDQPLPAPPPPSSLPPVSESHPERAPHQPTSTIPRVPSVAAPQGIGVRSRRLSGKDPKHLKIETSIFVPHVVQPPLSQDCSSTAAVKDNERKVPTALESVNVASTGGQTLPGDVFKLPKMPASAASLDVTPPTPLPGSSPADSIPVTSPDTPATALTRVASEDSTLAPRSPRNLKPSGNKNSHPPTSLRKNGSSLSLKSRALSLSSPDGSDNNIHTPLSTTFAAFSMRKLSNPAIAPTPTIPAFPADSLAIGGLHLFNSDIQSPNSTASQTQLDTDSSGPIPLEPCPDAHLLRPFWLLRAIYQTLAHPRGGYLSNKLFVPRAVWSVQGVKLKHVDEKIANMDLLTAALARLARTDEHDAEAVLEEMQALEKVLDQAQAALSRKLGSEVGVNGVGGFFKDATSVVGPATGAAETALLGEQKVGAQAKSYLISWRKLRSKGSAMGLNAHGAVSGPVKDLPKDAFTMPSLPMTGLPAIRFAKRDVKAVACEGPNVNYMESLVRLCDAAQILDQVARQAEDPGLRHSSQTHVGLELSTRHAAEFFGFYVCRFVLQDVGILLDKYVKRGCEWVLV</sequence>
<feature type="compositionally biased region" description="Low complexity" evidence="1">
    <location>
        <begin position="997"/>
        <end position="1010"/>
    </location>
</feature>
<keyword evidence="4" id="KW-1185">Reference proteome</keyword>
<feature type="compositionally biased region" description="Low complexity" evidence="1">
    <location>
        <begin position="27"/>
        <end position="38"/>
    </location>
</feature>
<feature type="compositionally biased region" description="Low complexity" evidence="1">
    <location>
        <begin position="765"/>
        <end position="779"/>
    </location>
</feature>
<feature type="compositionally biased region" description="Low complexity" evidence="1">
    <location>
        <begin position="106"/>
        <end position="153"/>
    </location>
</feature>
<name>A0ABQ9NQW3_9PEZI</name>
<dbReference type="EMBL" id="JAPDRL010000035">
    <property type="protein sequence ID" value="KAJ9664817.1"/>
    <property type="molecule type" value="Genomic_DNA"/>
</dbReference>
<feature type="compositionally biased region" description="Low complexity" evidence="1">
    <location>
        <begin position="203"/>
        <end position="218"/>
    </location>
</feature>
<proteinExistence type="predicted"/>
<feature type="compositionally biased region" description="Polar residues" evidence="1">
    <location>
        <begin position="671"/>
        <end position="682"/>
    </location>
</feature>
<feature type="region of interest" description="Disordered" evidence="1">
    <location>
        <begin position="663"/>
        <end position="689"/>
    </location>
</feature>
<dbReference type="InterPro" id="IPR007330">
    <property type="entry name" value="MIT_dom"/>
</dbReference>
<feature type="compositionally biased region" description="Basic and acidic residues" evidence="1">
    <location>
        <begin position="586"/>
        <end position="595"/>
    </location>
</feature>
<feature type="compositionally biased region" description="Polar residues" evidence="1">
    <location>
        <begin position="980"/>
        <end position="996"/>
    </location>
</feature>
<dbReference type="PANTHER" id="PTHR37327:SF1">
    <property type="entry name" value="MICROTUBULE INTERACTING AND TRANSPORT DOMAIN-CONTAINING PROTEIN"/>
    <property type="match status" value="1"/>
</dbReference>
<feature type="region of interest" description="Disordered" evidence="1">
    <location>
        <begin position="73"/>
        <end position="355"/>
    </location>
</feature>
<feature type="compositionally biased region" description="Polar residues" evidence="1">
    <location>
        <begin position="1066"/>
        <end position="1082"/>
    </location>
</feature>
<feature type="region of interest" description="Disordered" evidence="1">
    <location>
        <begin position="714"/>
        <end position="733"/>
    </location>
</feature>
<feature type="compositionally biased region" description="Low complexity" evidence="1">
    <location>
        <begin position="608"/>
        <end position="620"/>
    </location>
</feature>
<feature type="compositionally biased region" description="Pro residues" evidence="1">
    <location>
        <begin position="809"/>
        <end position="818"/>
    </location>
</feature>
<dbReference type="SUPFAM" id="SSF116846">
    <property type="entry name" value="MIT domain"/>
    <property type="match status" value="1"/>
</dbReference>
<feature type="domain" description="MIT" evidence="2">
    <location>
        <begin position="353"/>
        <end position="417"/>
    </location>
</feature>
<feature type="region of interest" description="Disordered" evidence="1">
    <location>
        <begin position="754"/>
        <end position="862"/>
    </location>
</feature>
<dbReference type="PANTHER" id="PTHR37327">
    <property type="entry name" value="CHROMOSOME 1, WHOLE GENOME SHOTGUN SEQUENCE"/>
    <property type="match status" value="1"/>
</dbReference>
<evidence type="ECO:0000259" key="2">
    <source>
        <dbReference type="Pfam" id="PF04212"/>
    </source>
</evidence>
<feature type="compositionally biased region" description="Polar residues" evidence="1">
    <location>
        <begin position="45"/>
        <end position="56"/>
    </location>
</feature>
<accession>A0ABQ9NQW3</accession>
<protein>
    <recommendedName>
        <fullName evidence="2">MIT domain-containing protein</fullName>
    </recommendedName>
</protein>
<feature type="compositionally biased region" description="Polar residues" evidence="1">
    <location>
        <begin position="780"/>
        <end position="790"/>
    </location>
</feature>
<evidence type="ECO:0000256" key="1">
    <source>
        <dbReference type="SAM" id="MobiDB-lite"/>
    </source>
</evidence>
<feature type="compositionally biased region" description="Basic and acidic residues" evidence="1">
    <location>
        <begin position="340"/>
        <end position="351"/>
    </location>
</feature>
<feature type="compositionally biased region" description="Pro residues" evidence="1">
    <location>
        <begin position="548"/>
        <end position="561"/>
    </location>
</feature>
<gene>
    <name evidence="3" type="ORF">H2201_005038</name>
</gene>
<feature type="region of interest" description="Disordered" evidence="1">
    <location>
        <begin position="929"/>
        <end position="1019"/>
    </location>
</feature>
<feature type="compositionally biased region" description="Basic and acidic residues" evidence="1">
    <location>
        <begin position="718"/>
        <end position="727"/>
    </location>
</feature>
<comment type="caution">
    <text evidence="3">The sequence shown here is derived from an EMBL/GenBank/DDBJ whole genome shotgun (WGS) entry which is preliminary data.</text>
</comment>
<feature type="region of interest" description="Disordered" evidence="1">
    <location>
        <begin position="475"/>
        <end position="623"/>
    </location>
</feature>
<dbReference type="Gene3D" id="1.20.58.80">
    <property type="entry name" value="Phosphotransferase system, lactose/cellobiose-type IIA subunit"/>
    <property type="match status" value="1"/>
</dbReference>
<organism evidence="3 4">
    <name type="scientific">Coniosporium apollinis</name>
    <dbReference type="NCBI Taxonomy" id="61459"/>
    <lineage>
        <taxon>Eukaryota</taxon>
        <taxon>Fungi</taxon>
        <taxon>Dikarya</taxon>
        <taxon>Ascomycota</taxon>
        <taxon>Pezizomycotina</taxon>
        <taxon>Dothideomycetes</taxon>
        <taxon>Dothideomycetes incertae sedis</taxon>
        <taxon>Coniosporium</taxon>
    </lineage>
</organism>
<evidence type="ECO:0000313" key="4">
    <source>
        <dbReference type="Proteomes" id="UP001172684"/>
    </source>
</evidence>
<feature type="region of interest" description="Disordered" evidence="1">
    <location>
        <begin position="1"/>
        <end position="60"/>
    </location>
</feature>
<evidence type="ECO:0000313" key="3">
    <source>
        <dbReference type="EMBL" id="KAJ9664817.1"/>
    </source>
</evidence>